<dbReference type="Gene3D" id="3.40.50.300">
    <property type="entry name" value="P-loop containing nucleotide triphosphate hydrolases"/>
    <property type="match status" value="2"/>
</dbReference>
<accession>A0ABQ3MVB9</accession>
<dbReference type="Gene3D" id="4.10.320.10">
    <property type="entry name" value="E3-binding domain"/>
    <property type="match status" value="1"/>
</dbReference>
<dbReference type="PANTHER" id="PTHR41259">
    <property type="entry name" value="DOUBLE-STRAND BREAK REPAIR RAD50 ATPASE, PUTATIVE-RELATED"/>
    <property type="match status" value="1"/>
</dbReference>
<dbReference type="EMBL" id="BNAR01000022">
    <property type="protein sequence ID" value="GHH59634.1"/>
    <property type="molecule type" value="Genomic_DNA"/>
</dbReference>
<feature type="coiled-coil region" evidence="2">
    <location>
        <begin position="490"/>
        <end position="517"/>
    </location>
</feature>
<evidence type="ECO:0000259" key="4">
    <source>
        <dbReference type="Pfam" id="PF13514"/>
    </source>
</evidence>
<feature type="domain" description="YhaN AAA" evidence="4">
    <location>
        <begin position="1"/>
        <end position="194"/>
    </location>
</feature>
<keyword evidence="2" id="KW-0175">Coiled coil</keyword>
<dbReference type="InterPro" id="IPR055370">
    <property type="entry name" value="Lsr2_DNA-bd"/>
</dbReference>
<dbReference type="Pfam" id="PF23359">
    <property type="entry name" value="Lsr2_DNA-bd"/>
    <property type="match status" value="1"/>
</dbReference>
<dbReference type="InterPro" id="IPR036625">
    <property type="entry name" value="E3-bd_dom_sf"/>
</dbReference>
<evidence type="ECO:0000256" key="1">
    <source>
        <dbReference type="ARBA" id="ARBA00023125"/>
    </source>
</evidence>
<gene>
    <name evidence="6" type="ORF">GCM10017774_82750</name>
</gene>
<dbReference type="InterPro" id="IPR038734">
    <property type="entry name" value="YhaN_AAA"/>
</dbReference>
<dbReference type="Pfam" id="PF13514">
    <property type="entry name" value="AAA_27"/>
    <property type="match status" value="1"/>
</dbReference>
<keyword evidence="1" id="KW-0238">DNA-binding</keyword>
<organism evidence="6 7">
    <name type="scientific">Lentzea cavernae</name>
    <dbReference type="NCBI Taxonomy" id="2020703"/>
    <lineage>
        <taxon>Bacteria</taxon>
        <taxon>Bacillati</taxon>
        <taxon>Actinomycetota</taxon>
        <taxon>Actinomycetes</taxon>
        <taxon>Pseudonocardiales</taxon>
        <taxon>Pseudonocardiaceae</taxon>
        <taxon>Lentzea</taxon>
    </lineage>
</organism>
<dbReference type="SUPFAM" id="SSF52540">
    <property type="entry name" value="P-loop containing nucleoside triphosphate hydrolases"/>
    <property type="match status" value="1"/>
</dbReference>
<dbReference type="RefSeq" id="WP_191304887.1">
    <property type="nucleotide sequence ID" value="NZ_BNAR01000022.1"/>
</dbReference>
<feature type="compositionally biased region" description="Basic and acidic residues" evidence="3">
    <location>
        <begin position="394"/>
        <end position="403"/>
    </location>
</feature>
<dbReference type="PANTHER" id="PTHR41259:SF1">
    <property type="entry name" value="DOUBLE-STRAND BREAK REPAIR RAD50 ATPASE, PUTATIVE-RELATED"/>
    <property type="match status" value="1"/>
</dbReference>
<evidence type="ECO:0000313" key="6">
    <source>
        <dbReference type="EMBL" id="GHH59634.1"/>
    </source>
</evidence>
<proteinExistence type="predicted"/>
<keyword evidence="7" id="KW-1185">Reference proteome</keyword>
<evidence type="ECO:0000313" key="7">
    <source>
        <dbReference type="Proteomes" id="UP000605568"/>
    </source>
</evidence>
<feature type="domain" description="Lsr2 DNA-binding" evidence="5">
    <location>
        <begin position="1182"/>
        <end position="1215"/>
    </location>
</feature>
<feature type="coiled-coil region" evidence="2">
    <location>
        <begin position="168"/>
        <end position="195"/>
    </location>
</feature>
<dbReference type="Proteomes" id="UP000605568">
    <property type="component" value="Unassembled WGS sequence"/>
</dbReference>
<feature type="region of interest" description="Disordered" evidence="3">
    <location>
        <begin position="394"/>
        <end position="414"/>
    </location>
</feature>
<sequence length="1217" mass="130792">MRVRTLDLVRYGAFENRTVEFGTGLSLVLGGNETGKSTTLDALADLLWSIPPNSSRSFRFSRQALVLRAALLLPDETELLVERVASGLSDTATGAGITAAWQGDGDDRARWKTSFGLSHEALRAGGRELCQARGDLASLIFRARSGHSVHGILDDLSARADALYRSHRNNKNVEARRALDEYKEAVAEADKAMALAHKVMEVRAAVERAAGDRSARRAEADRAKAEHDTWSAKLRVAGDVRDLAHLHARATELRAVGPYLSVEDLAAWDGATEQLQRLGDDLADAERLRAEVSAQLADVTVEHEVLTEHSSIIQLTKECTARIESMAGAANACTEADRLDGEALALMSGLTGAGDLPVAELLSRLWLGEDRIAELDAAAAELDDAEEALAEAEKKLSDARDQEGVDSCSPAVAPPETVSALREAVDSLKAAGSPSAALDQALCAARDAASKRTVSLTRAGLPAHTAVGVVPSPGTIKISGDRLVADEEAVRDTRSAAATATQRVAELEERLRATDVQDVLGPTAVVDARAERDRLVDEVMRKWVAGVPTSEAPGLPVAAERAIRQADRLADLLSEHREAAAIRAGLDTQLTAARREATAATIAVDAAESELAGARRAWTAIWQLAGVAAPPPAEAVAHGALLVDVLAAEGEVVAARELVENLHPQAEQQRVYLTEVLARAGRSRPGADLGSLLAAAEEVLAEDADAREARAVAGQMRKLREAAQSWRDCASAAHDSVDAKWNSALTAVGLPSSTPKGWYRRRDVVTQARDLHTDANGRRAEARVLRDRYDIFAKELSRVTARLGIDVAADPAETTALLADRLRAAQQAKTRSDDFETRLAVLDEDAERAARRRQSVLDEWADLERRVGTGDLEQAAGRGRLLADLEGRIAKHTEVVRAALPDLDTEQLVSELADADADSVRFAAESAGERAQIADQAHEQAFADHVRLKQQYRELTTRPGAAELHAKAEEKLAALAEHVEEYLVVEIQRTVLRDELDAYERKHASPLLDAAGRILEQLTEGRYVGLRPVHGKDGRSLRIVGADEQAHAPDELSEGTADQAFLALRLAGIASLQESRVARGLPTLPVVLDDVLMTFDDARAAAAIQVMAELAERWQIIVLSHHTHIRQVAEGLGVAGMTVSELVAPATLEPTRAAEEVRAAIREGTVLEAVAPVHNARPGPAQDLTAVRVWARQNGFQVKERGRVPHDVIRAYEAANA</sequence>
<evidence type="ECO:0000256" key="3">
    <source>
        <dbReference type="SAM" id="MobiDB-lite"/>
    </source>
</evidence>
<feature type="coiled-coil region" evidence="2">
    <location>
        <begin position="275"/>
        <end position="302"/>
    </location>
</feature>
<protein>
    <submittedName>
        <fullName evidence="6">Sugar translocase</fullName>
    </submittedName>
</protein>
<feature type="coiled-coil region" evidence="2">
    <location>
        <begin position="559"/>
        <end position="610"/>
    </location>
</feature>
<name>A0ABQ3MVB9_9PSEU</name>
<evidence type="ECO:0000259" key="5">
    <source>
        <dbReference type="Pfam" id="PF23359"/>
    </source>
</evidence>
<dbReference type="InterPro" id="IPR027417">
    <property type="entry name" value="P-loop_NTPase"/>
</dbReference>
<comment type="caution">
    <text evidence="6">The sequence shown here is derived from an EMBL/GenBank/DDBJ whole genome shotgun (WGS) entry which is preliminary data.</text>
</comment>
<reference evidence="7" key="1">
    <citation type="journal article" date="2019" name="Int. J. Syst. Evol. Microbiol.">
        <title>The Global Catalogue of Microorganisms (GCM) 10K type strain sequencing project: providing services to taxonomists for standard genome sequencing and annotation.</title>
        <authorList>
            <consortium name="The Broad Institute Genomics Platform"/>
            <consortium name="The Broad Institute Genome Sequencing Center for Infectious Disease"/>
            <person name="Wu L."/>
            <person name="Ma J."/>
        </authorList>
    </citation>
    <scope>NUCLEOTIDE SEQUENCE [LARGE SCALE GENOMIC DNA]</scope>
    <source>
        <strain evidence="7">CGMCC 4.7367</strain>
    </source>
</reference>
<evidence type="ECO:0000256" key="2">
    <source>
        <dbReference type="SAM" id="Coils"/>
    </source>
</evidence>